<dbReference type="RefSeq" id="XP_017777800.1">
    <property type="nucleotide sequence ID" value="XM_017922311.1"/>
</dbReference>
<keyword evidence="5" id="KW-1133">Transmembrane helix</keyword>
<dbReference type="Gene3D" id="3.40.30.10">
    <property type="entry name" value="Glutaredoxin"/>
    <property type="match status" value="1"/>
</dbReference>
<keyword evidence="2" id="KW-0808">Transferase</keyword>
<dbReference type="Proteomes" id="UP000695000">
    <property type="component" value="Unplaced"/>
</dbReference>
<feature type="transmembrane region" description="Helical" evidence="5">
    <location>
        <begin position="53"/>
        <end position="75"/>
    </location>
</feature>
<evidence type="ECO:0000256" key="1">
    <source>
        <dbReference type="ARBA" id="ARBA00012452"/>
    </source>
</evidence>
<dbReference type="SUPFAM" id="SSF52833">
    <property type="entry name" value="Thioredoxin-like"/>
    <property type="match status" value="1"/>
</dbReference>
<evidence type="ECO:0000259" key="7">
    <source>
        <dbReference type="PROSITE" id="PS50405"/>
    </source>
</evidence>
<name>A0ABM1MTA0_NICVS</name>
<dbReference type="InterPro" id="IPR036282">
    <property type="entry name" value="Glutathione-S-Trfase_C_sf"/>
</dbReference>
<accession>A0ABM1MTA0</accession>
<dbReference type="InterPro" id="IPR004045">
    <property type="entry name" value="Glutathione_S-Trfase_N"/>
</dbReference>
<evidence type="ECO:0000256" key="3">
    <source>
        <dbReference type="ARBA" id="ARBA00038317"/>
    </source>
</evidence>
<keyword evidence="5" id="KW-0472">Membrane</keyword>
<evidence type="ECO:0000256" key="4">
    <source>
        <dbReference type="ARBA" id="ARBA00047960"/>
    </source>
</evidence>
<evidence type="ECO:0000256" key="2">
    <source>
        <dbReference type="ARBA" id="ARBA00022679"/>
    </source>
</evidence>
<dbReference type="PROSITE" id="PS50405">
    <property type="entry name" value="GST_CTER"/>
    <property type="match status" value="1"/>
</dbReference>
<keyword evidence="5" id="KW-0812">Transmembrane</keyword>
<feature type="domain" description="GST N-terminal" evidence="6">
    <location>
        <begin position="96"/>
        <end position="173"/>
    </location>
</feature>
<dbReference type="PANTHER" id="PTHR11571">
    <property type="entry name" value="GLUTATHIONE S-TRANSFERASE"/>
    <property type="match status" value="1"/>
</dbReference>
<evidence type="ECO:0000259" key="6">
    <source>
        <dbReference type="PROSITE" id="PS50404"/>
    </source>
</evidence>
<gene>
    <name evidence="9" type="primary">LOC108563591</name>
</gene>
<sequence>MYEERANLGDEVRFRFILLCDQNFRRNEIEFSVLIFVCLENSKRTPFPKYIDIFLLNVCQILFTFIPFTLTFRLFTRKRKSPVIIIIINCSMDSETKYKLTYFPVKAIAEPIRYLLCYGNLKFEDVRLNPDSWKSFKETTPYGQVPILEIDDHVAHQSIAICRYLATVVGLSGENALENLEIDSIVDTIADFRNHVGIYNKEDNNSPIKSVLRETLMNETLPYYLKRFEKKASGGYIALGRLSWADLYFISLLDYCNGVLKIDVLEGYPNLIELRKKIIGIPAIKEWIENRPSSDY</sequence>
<evidence type="ECO:0000313" key="9">
    <source>
        <dbReference type="RefSeq" id="XP_017777800.1"/>
    </source>
</evidence>
<evidence type="ECO:0000256" key="5">
    <source>
        <dbReference type="SAM" id="Phobius"/>
    </source>
</evidence>
<evidence type="ECO:0000313" key="8">
    <source>
        <dbReference type="Proteomes" id="UP000695000"/>
    </source>
</evidence>
<keyword evidence="8" id="KW-1185">Reference proteome</keyword>
<dbReference type="SFLD" id="SFLDG00363">
    <property type="entry name" value="AMPS_(cytGST):_Alpha-__Mu-__Pi"/>
    <property type="match status" value="1"/>
</dbReference>
<dbReference type="InterPro" id="IPR010987">
    <property type="entry name" value="Glutathione-S-Trfase_C-like"/>
</dbReference>
<dbReference type="PROSITE" id="PS50404">
    <property type="entry name" value="GST_NTER"/>
    <property type="match status" value="1"/>
</dbReference>
<dbReference type="Gene3D" id="1.20.1050.10">
    <property type="match status" value="1"/>
</dbReference>
<proteinExistence type="inferred from homology"/>
<comment type="similarity">
    <text evidence="3">Belongs to the GST superfamily. Sigma family.</text>
</comment>
<dbReference type="Pfam" id="PF02798">
    <property type="entry name" value="GST_N"/>
    <property type="match status" value="1"/>
</dbReference>
<dbReference type="SUPFAM" id="SSF47616">
    <property type="entry name" value="GST C-terminal domain-like"/>
    <property type="match status" value="1"/>
</dbReference>
<dbReference type="CDD" id="cd03192">
    <property type="entry name" value="GST_C_Sigma_like"/>
    <property type="match status" value="1"/>
</dbReference>
<dbReference type="Pfam" id="PF14497">
    <property type="entry name" value="GST_C_3"/>
    <property type="match status" value="1"/>
</dbReference>
<comment type="catalytic activity">
    <reaction evidence="4">
        <text>RX + glutathione = an S-substituted glutathione + a halide anion + H(+)</text>
        <dbReference type="Rhea" id="RHEA:16437"/>
        <dbReference type="ChEBI" id="CHEBI:15378"/>
        <dbReference type="ChEBI" id="CHEBI:16042"/>
        <dbReference type="ChEBI" id="CHEBI:17792"/>
        <dbReference type="ChEBI" id="CHEBI:57925"/>
        <dbReference type="ChEBI" id="CHEBI:90779"/>
        <dbReference type="EC" id="2.5.1.18"/>
    </reaction>
</comment>
<dbReference type="GeneID" id="108563591"/>
<protein>
    <recommendedName>
        <fullName evidence="1">glutathione transferase</fullName>
        <ecNumber evidence="1">2.5.1.18</ecNumber>
    </recommendedName>
</protein>
<reference evidence="9" key="1">
    <citation type="submission" date="2025-08" db="UniProtKB">
        <authorList>
            <consortium name="RefSeq"/>
        </authorList>
    </citation>
    <scope>IDENTIFICATION</scope>
    <source>
        <tissue evidence="9">Whole Larva</tissue>
    </source>
</reference>
<feature type="domain" description="GST C-terminal" evidence="7">
    <location>
        <begin position="175"/>
        <end position="296"/>
    </location>
</feature>
<dbReference type="InterPro" id="IPR004046">
    <property type="entry name" value="GST_C"/>
</dbReference>
<dbReference type="InterPro" id="IPR040079">
    <property type="entry name" value="Glutathione_S-Trfase"/>
</dbReference>
<dbReference type="PANTHER" id="PTHR11571:SF224">
    <property type="entry name" value="HEMATOPOIETIC PROSTAGLANDIN D SYNTHASE"/>
    <property type="match status" value="1"/>
</dbReference>
<dbReference type="InterPro" id="IPR050213">
    <property type="entry name" value="GST_superfamily"/>
</dbReference>
<dbReference type="SFLD" id="SFLDS00019">
    <property type="entry name" value="Glutathione_Transferase_(cytos"/>
    <property type="match status" value="1"/>
</dbReference>
<dbReference type="InterPro" id="IPR036249">
    <property type="entry name" value="Thioredoxin-like_sf"/>
</dbReference>
<organism evidence="8 9">
    <name type="scientific">Nicrophorus vespilloides</name>
    <name type="common">Boreal carrion beetle</name>
    <dbReference type="NCBI Taxonomy" id="110193"/>
    <lineage>
        <taxon>Eukaryota</taxon>
        <taxon>Metazoa</taxon>
        <taxon>Ecdysozoa</taxon>
        <taxon>Arthropoda</taxon>
        <taxon>Hexapoda</taxon>
        <taxon>Insecta</taxon>
        <taxon>Pterygota</taxon>
        <taxon>Neoptera</taxon>
        <taxon>Endopterygota</taxon>
        <taxon>Coleoptera</taxon>
        <taxon>Polyphaga</taxon>
        <taxon>Staphyliniformia</taxon>
        <taxon>Silphidae</taxon>
        <taxon>Nicrophorinae</taxon>
        <taxon>Nicrophorus</taxon>
    </lineage>
</organism>
<dbReference type="EC" id="2.5.1.18" evidence="1"/>
<dbReference type="SFLD" id="SFLDG01205">
    <property type="entry name" value="AMPS.1"/>
    <property type="match status" value="1"/>
</dbReference>
<dbReference type="CDD" id="cd03039">
    <property type="entry name" value="GST_N_Sigma_like"/>
    <property type="match status" value="1"/>
</dbReference>